<dbReference type="InterPro" id="IPR036388">
    <property type="entry name" value="WH-like_DNA-bd_sf"/>
</dbReference>
<dbReference type="GO" id="GO:0006352">
    <property type="term" value="P:DNA-templated transcription initiation"/>
    <property type="evidence" value="ECO:0007669"/>
    <property type="project" value="InterPro"/>
</dbReference>
<dbReference type="SUPFAM" id="SSF88659">
    <property type="entry name" value="Sigma3 and sigma4 domains of RNA polymerase sigma factors"/>
    <property type="match status" value="1"/>
</dbReference>
<dbReference type="NCBIfam" id="TIGR02937">
    <property type="entry name" value="sigma70-ECF"/>
    <property type="match status" value="1"/>
</dbReference>
<feature type="domain" description="RNA polymerase sigma factor 70 region 4 type 2" evidence="5">
    <location>
        <begin position="117"/>
        <end position="168"/>
    </location>
</feature>
<dbReference type="InterPro" id="IPR013249">
    <property type="entry name" value="RNA_pol_sigma70_r4_t2"/>
</dbReference>
<dbReference type="Pfam" id="PF08281">
    <property type="entry name" value="Sigma70_r4_2"/>
    <property type="match status" value="1"/>
</dbReference>
<dbReference type="GO" id="GO:0016987">
    <property type="term" value="F:sigma factor activity"/>
    <property type="evidence" value="ECO:0007669"/>
    <property type="project" value="UniProtKB-KW"/>
</dbReference>
<dbReference type="AlphaFoldDB" id="A0A3A9AEK8"/>
<dbReference type="InterPro" id="IPR013324">
    <property type="entry name" value="RNA_pol_sigma_r3/r4-like"/>
</dbReference>
<protein>
    <submittedName>
        <fullName evidence="6">Sigma-70 family RNA polymerase sigma factor</fullName>
    </submittedName>
</protein>
<dbReference type="GO" id="GO:0003677">
    <property type="term" value="F:DNA binding"/>
    <property type="evidence" value="ECO:0007669"/>
    <property type="project" value="InterPro"/>
</dbReference>
<keyword evidence="2" id="KW-0805">Transcription regulation</keyword>
<comment type="caution">
    <text evidence="6">The sequence shown here is derived from an EMBL/GenBank/DDBJ whole genome shotgun (WGS) entry which is preliminary data.</text>
</comment>
<dbReference type="Gene3D" id="1.10.1740.10">
    <property type="match status" value="1"/>
</dbReference>
<dbReference type="InterPro" id="IPR013325">
    <property type="entry name" value="RNA_pol_sigma_r2"/>
</dbReference>
<dbReference type="OrthoDB" id="9795666at2"/>
<dbReference type="RefSeq" id="WP_120471551.1">
    <property type="nucleotide sequence ID" value="NZ_CATAJS010000072.1"/>
</dbReference>
<proteinExistence type="inferred from homology"/>
<sequence>MNKNEFELFVQKFGKDILRFCRMTAEDVEAGDELYQDTMLKLLEKKRKLDFTQNTKSYALSTSIFLWKNKRRKYAIRQRLVPTESMEEMSDAGREIPDYGNDTSPEQMVLQQSEAEMIKGLVASLPEKYRIPVYLYYSADMQISGISKILGLPEGTVKSRMRKAKKLLKEELEAIGYDR</sequence>
<dbReference type="InterPro" id="IPR014284">
    <property type="entry name" value="RNA_pol_sigma-70_dom"/>
</dbReference>
<dbReference type="Proteomes" id="UP000280696">
    <property type="component" value="Unassembled WGS sequence"/>
</dbReference>
<reference evidence="6 7" key="1">
    <citation type="submission" date="2018-09" db="EMBL/GenBank/DDBJ databases">
        <title>Murine metabolic-syndrome-specific gut microbial biobank.</title>
        <authorList>
            <person name="Liu C."/>
        </authorList>
    </citation>
    <scope>NUCLEOTIDE SEQUENCE [LARGE SCALE GENOMIC DNA]</scope>
    <source>
        <strain evidence="6 7">0.1xD8-82</strain>
    </source>
</reference>
<dbReference type="EMBL" id="RAYQ01000020">
    <property type="protein sequence ID" value="RKI89698.1"/>
    <property type="molecule type" value="Genomic_DNA"/>
</dbReference>
<evidence type="ECO:0000256" key="4">
    <source>
        <dbReference type="ARBA" id="ARBA00023163"/>
    </source>
</evidence>
<keyword evidence="3" id="KW-0731">Sigma factor</keyword>
<evidence type="ECO:0000256" key="1">
    <source>
        <dbReference type="ARBA" id="ARBA00010641"/>
    </source>
</evidence>
<keyword evidence="7" id="KW-1185">Reference proteome</keyword>
<evidence type="ECO:0000313" key="6">
    <source>
        <dbReference type="EMBL" id="RKI89698.1"/>
    </source>
</evidence>
<evidence type="ECO:0000256" key="3">
    <source>
        <dbReference type="ARBA" id="ARBA00023082"/>
    </source>
</evidence>
<evidence type="ECO:0000256" key="2">
    <source>
        <dbReference type="ARBA" id="ARBA00023015"/>
    </source>
</evidence>
<dbReference type="InterPro" id="IPR039425">
    <property type="entry name" value="RNA_pol_sigma-70-like"/>
</dbReference>
<gene>
    <name evidence="6" type="ORF">D7V94_17220</name>
</gene>
<organism evidence="6 7">
    <name type="scientific">Parablautia intestinalis</name>
    <dbReference type="NCBI Taxonomy" id="2320100"/>
    <lineage>
        <taxon>Bacteria</taxon>
        <taxon>Bacillati</taxon>
        <taxon>Bacillota</taxon>
        <taxon>Clostridia</taxon>
        <taxon>Lachnospirales</taxon>
        <taxon>Lachnospiraceae</taxon>
        <taxon>Parablautia</taxon>
    </lineage>
</organism>
<evidence type="ECO:0000313" key="7">
    <source>
        <dbReference type="Proteomes" id="UP000280696"/>
    </source>
</evidence>
<evidence type="ECO:0000259" key="5">
    <source>
        <dbReference type="Pfam" id="PF08281"/>
    </source>
</evidence>
<name>A0A3A9AEK8_9FIRM</name>
<dbReference type="PANTHER" id="PTHR43133:SF60">
    <property type="entry name" value="RNA POLYMERASE SIGMA FACTOR SIGV"/>
    <property type="match status" value="1"/>
</dbReference>
<dbReference type="SUPFAM" id="SSF88946">
    <property type="entry name" value="Sigma2 domain of RNA polymerase sigma factors"/>
    <property type="match status" value="1"/>
</dbReference>
<dbReference type="CDD" id="cd06171">
    <property type="entry name" value="Sigma70_r4"/>
    <property type="match status" value="1"/>
</dbReference>
<accession>A0A3A9AEK8</accession>
<dbReference type="Gene3D" id="1.10.10.10">
    <property type="entry name" value="Winged helix-like DNA-binding domain superfamily/Winged helix DNA-binding domain"/>
    <property type="match status" value="1"/>
</dbReference>
<keyword evidence="4" id="KW-0804">Transcription</keyword>
<comment type="similarity">
    <text evidence="1">Belongs to the sigma-70 factor family. ECF subfamily.</text>
</comment>
<dbReference type="PANTHER" id="PTHR43133">
    <property type="entry name" value="RNA POLYMERASE ECF-TYPE SIGMA FACTO"/>
    <property type="match status" value="1"/>
</dbReference>